<comment type="caution">
    <text evidence="1">The sequence shown here is derived from an EMBL/GenBank/DDBJ whole genome shotgun (WGS) entry which is preliminary data.</text>
</comment>
<proteinExistence type="predicted"/>
<evidence type="ECO:0000313" key="1">
    <source>
        <dbReference type="EMBL" id="TEA27172.1"/>
    </source>
</evidence>
<organism evidence="1 2">
    <name type="scientific">Candidatus Schmidhempelia bombi str. Bimp</name>
    <dbReference type="NCBI Taxonomy" id="1387197"/>
    <lineage>
        <taxon>Bacteria</taxon>
        <taxon>Pseudomonadati</taxon>
        <taxon>Pseudomonadota</taxon>
        <taxon>Gammaproteobacteria</taxon>
        <taxon>Orbales</taxon>
        <taxon>Orbaceae</taxon>
        <taxon>Candidatus Schmidhempelia</taxon>
    </lineage>
</organism>
<evidence type="ECO:0000313" key="2">
    <source>
        <dbReference type="Proteomes" id="UP000506160"/>
    </source>
</evidence>
<name>A0AB94ICM9_9GAMM</name>
<protein>
    <submittedName>
        <fullName evidence="1">IS3 family transposase</fullName>
    </submittedName>
</protein>
<dbReference type="RefSeq" id="WP_024496068.1">
    <property type="nucleotide sequence ID" value="NZ_AWGA01000053.1"/>
</dbReference>
<accession>A0AB94ICM9</accession>
<gene>
    <name evidence="1" type="ORF">O970_05105</name>
</gene>
<sequence>MVILFQNGKKRADIVAEYDLTKSALDKWIKPYQTTGEFTAQGNRSVQENELIALPKENKRLLMENDILKQAALIIGRKSN</sequence>
<keyword evidence="2" id="KW-1185">Reference proteome</keyword>
<dbReference type="SUPFAM" id="SSF46689">
    <property type="entry name" value="Homeodomain-like"/>
    <property type="match status" value="1"/>
</dbReference>
<reference evidence="1 2" key="1">
    <citation type="journal article" date="2014" name="Appl. Environ. Microbiol.">
        <title>Genomic features of a bumble bee symbiont reflect its host environment.</title>
        <authorList>
            <person name="Martinson V.G."/>
            <person name="Magoc T."/>
            <person name="Koch H."/>
            <person name="Salzberg S.L."/>
            <person name="Moran N.A."/>
        </authorList>
    </citation>
    <scope>NUCLEOTIDE SEQUENCE [LARGE SCALE GENOMIC DNA]</scope>
    <source>
        <strain evidence="1 2">Bimp</strain>
    </source>
</reference>
<dbReference type="Proteomes" id="UP000506160">
    <property type="component" value="Unassembled WGS sequence"/>
</dbReference>
<dbReference type="EMBL" id="AWGA01000053">
    <property type="protein sequence ID" value="TEA27172.1"/>
    <property type="molecule type" value="Genomic_DNA"/>
</dbReference>
<dbReference type="InterPro" id="IPR009057">
    <property type="entry name" value="Homeodomain-like_sf"/>
</dbReference>
<dbReference type="AlphaFoldDB" id="A0AB94ICM9"/>